<dbReference type="InterPro" id="IPR044509">
    <property type="entry name" value="RIC2/4"/>
</dbReference>
<name>A0AAV3QP08_LITER</name>
<sequence>MRDRMERFVFLPFTMGCVSESSIGVGTPQYRRSNMGFVSESSIGVGTMQYRRSKESTPTRKPQEEKDEVVDYEDDYEECYSKENLKNPLSIMSLPKFERLLKNFKSISHIFEYKDEMDEPEVEMEIGLPTDRTPISYEIPSLPPNRYGLRMATKAEMLDIPRP</sequence>
<evidence type="ECO:0000313" key="3">
    <source>
        <dbReference type="Proteomes" id="UP001454036"/>
    </source>
</evidence>
<feature type="region of interest" description="Disordered" evidence="1">
    <location>
        <begin position="50"/>
        <end position="69"/>
    </location>
</feature>
<dbReference type="Proteomes" id="UP001454036">
    <property type="component" value="Unassembled WGS sequence"/>
</dbReference>
<comment type="caution">
    <text evidence="2">The sequence shown here is derived from an EMBL/GenBank/DDBJ whole genome shotgun (WGS) entry which is preliminary data.</text>
</comment>
<dbReference type="PANTHER" id="PTHR46931:SF15">
    <property type="entry name" value="CRIB DOMAIN-CONTAINING PROTEIN"/>
    <property type="match status" value="1"/>
</dbReference>
<proteinExistence type="predicted"/>
<accession>A0AAV3QP08</accession>
<protein>
    <submittedName>
        <fullName evidence="2">Uncharacterized protein</fullName>
    </submittedName>
</protein>
<keyword evidence="3" id="KW-1185">Reference proteome</keyword>
<gene>
    <name evidence="2" type="ORF">LIER_20145</name>
</gene>
<organism evidence="2 3">
    <name type="scientific">Lithospermum erythrorhizon</name>
    <name type="common">Purple gromwell</name>
    <name type="synonym">Lithospermum officinale var. erythrorhizon</name>
    <dbReference type="NCBI Taxonomy" id="34254"/>
    <lineage>
        <taxon>Eukaryota</taxon>
        <taxon>Viridiplantae</taxon>
        <taxon>Streptophyta</taxon>
        <taxon>Embryophyta</taxon>
        <taxon>Tracheophyta</taxon>
        <taxon>Spermatophyta</taxon>
        <taxon>Magnoliopsida</taxon>
        <taxon>eudicotyledons</taxon>
        <taxon>Gunneridae</taxon>
        <taxon>Pentapetalae</taxon>
        <taxon>asterids</taxon>
        <taxon>lamiids</taxon>
        <taxon>Boraginales</taxon>
        <taxon>Boraginaceae</taxon>
        <taxon>Boraginoideae</taxon>
        <taxon>Lithospermeae</taxon>
        <taxon>Lithospermum</taxon>
    </lineage>
</organism>
<evidence type="ECO:0000313" key="2">
    <source>
        <dbReference type="EMBL" id="GAA0164540.1"/>
    </source>
</evidence>
<dbReference type="PANTHER" id="PTHR46931">
    <property type="entry name" value="CRIB DOMAIN-CONTAINING PROTEIN RIC2"/>
    <property type="match status" value="1"/>
</dbReference>
<evidence type="ECO:0000256" key="1">
    <source>
        <dbReference type="SAM" id="MobiDB-lite"/>
    </source>
</evidence>
<dbReference type="EMBL" id="BAABME010005080">
    <property type="protein sequence ID" value="GAA0164540.1"/>
    <property type="molecule type" value="Genomic_DNA"/>
</dbReference>
<reference evidence="2 3" key="1">
    <citation type="submission" date="2024-01" db="EMBL/GenBank/DDBJ databases">
        <title>The complete chloroplast genome sequence of Lithospermum erythrorhizon: insights into the phylogenetic relationship among Boraginaceae species and the maternal lineages of purple gromwells.</title>
        <authorList>
            <person name="Okada T."/>
            <person name="Watanabe K."/>
        </authorList>
    </citation>
    <scope>NUCLEOTIDE SEQUENCE [LARGE SCALE GENOMIC DNA]</scope>
</reference>
<dbReference type="AlphaFoldDB" id="A0AAV3QP08"/>
<feature type="compositionally biased region" description="Basic and acidic residues" evidence="1">
    <location>
        <begin position="52"/>
        <end position="64"/>
    </location>
</feature>